<comment type="caution">
    <text evidence="5">The sequence shown here is derived from an EMBL/GenBank/DDBJ whole genome shotgun (WGS) entry which is preliminary data.</text>
</comment>
<proteinExistence type="predicted"/>
<feature type="region of interest" description="Disordered" evidence="2">
    <location>
        <begin position="66"/>
        <end position="105"/>
    </location>
</feature>
<organism evidence="5 6">
    <name type="scientific">Cymbomonas tetramitiformis</name>
    <dbReference type="NCBI Taxonomy" id="36881"/>
    <lineage>
        <taxon>Eukaryota</taxon>
        <taxon>Viridiplantae</taxon>
        <taxon>Chlorophyta</taxon>
        <taxon>Pyramimonadophyceae</taxon>
        <taxon>Pyramimonadales</taxon>
        <taxon>Pyramimonadaceae</taxon>
        <taxon>Cymbomonas</taxon>
    </lineage>
</organism>
<reference evidence="5 6" key="1">
    <citation type="journal article" date="2015" name="Genome Biol. Evol.">
        <title>Comparative Genomics of a Bacterivorous Green Alga Reveals Evolutionary Causalities and Consequences of Phago-Mixotrophic Mode of Nutrition.</title>
        <authorList>
            <person name="Burns J.A."/>
            <person name="Paasch A."/>
            <person name="Narechania A."/>
            <person name="Kim E."/>
        </authorList>
    </citation>
    <scope>NUCLEOTIDE SEQUENCE [LARGE SCALE GENOMIC DNA]</scope>
    <source>
        <strain evidence="5 6">PLY_AMNH</strain>
    </source>
</reference>
<protein>
    <recommendedName>
        <fullName evidence="4">Ubiquitin-like domain-containing protein</fullName>
    </recommendedName>
</protein>
<evidence type="ECO:0000313" key="5">
    <source>
        <dbReference type="EMBL" id="KAK3245497.1"/>
    </source>
</evidence>
<dbReference type="CDD" id="cd17039">
    <property type="entry name" value="Ubl_ubiquitin_like"/>
    <property type="match status" value="1"/>
</dbReference>
<evidence type="ECO:0000256" key="2">
    <source>
        <dbReference type="SAM" id="MobiDB-lite"/>
    </source>
</evidence>
<dbReference type="EMBL" id="LGRX02030589">
    <property type="protein sequence ID" value="KAK3245497.1"/>
    <property type="molecule type" value="Genomic_DNA"/>
</dbReference>
<keyword evidence="3" id="KW-0812">Transmembrane</keyword>
<keyword evidence="1" id="KW-0175">Coiled coil</keyword>
<name>A0AAE0EZ37_9CHLO</name>
<dbReference type="Proteomes" id="UP001190700">
    <property type="component" value="Unassembled WGS sequence"/>
</dbReference>
<dbReference type="Gene3D" id="3.10.20.90">
    <property type="entry name" value="Phosphatidylinositol 3-kinase Catalytic Subunit, Chain A, domain 1"/>
    <property type="match status" value="1"/>
</dbReference>
<dbReference type="InterPro" id="IPR000626">
    <property type="entry name" value="Ubiquitin-like_dom"/>
</dbReference>
<evidence type="ECO:0000256" key="3">
    <source>
        <dbReference type="SAM" id="Phobius"/>
    </source>
</evidence>
<accession>A0AAE0EZ37</accession>
<evidence type="ECO:0000256" key="1">
    <source>
        <dbReference type="SAM" id="Coils"/>
    </source>
</evidence>
<feature type="transmembrane region" description="Helical" evidence="3">
    <location>
        <begin position="20"/>
        <end position="39"/>
    </location>
</feature>
<keyword evidence="3" id="KW-0472">Membrane</keyword>
<dbReference type="SUPFAM" id="SSF54236">
    <property type="entry name" value="Ubiquitin-like"/>
    <property type="match status" value="1"/>
</dbReference>
<feature type="domain" description="Ubiquitin-like" evidence="4">
    <location>
        <begin position="227"/>
        <end position="307"/>
    </location>
</feature>
<evidence type="ECO:0000259" key="4">
    <source>
        <dbReference type="PROSITE" id="PS50053"/>
    </source>
</evidence>
<dbReference type="InterPro" id="IPR029071">
    <property type="entry name" value="Ubiquitin-like_domsf"/>
</dbReference>
<dbReference type="AlphaFoldDB" id="A0AAE0EZ37"/>
<keyword evidence="6" id="KW-1185">Reference proteome</keyword>
<gene>
    <name evidence="5" type="ORF">CYMTET_44933</name>
</gene>
<feature type="coiled-coil region" evidence="1">
    <location>
        <begin position="125"/>
        <end position="214"/>
    </location>
</feature>
<keyword evidence="3" id="KW-1133">Transmembrane helix</keyword>
<sequence length="327" mass="35951">MEQDLADSFEDSVPEPEFKQVLITWCALIAGGVALYFWFERRQSASGTSPTSGHSSPVVRREFLDKAASDRTPASTTAAQKPNVLSEADGIASPKPSAGGTSRGWAFNKSKAREESLQAGRQAALDRLQAAHEAATREAQDMARVKAEEARVEAERKKMEQAAEREAAGKLAREEASKNVALMEEMKRRKEEQKRRQEADAAEMARRKEEALVRAREERAAAFQGDIKVYAKLADGDADKRVLLEGISAASSVLQVKEAVQRHTNVHISDQTLVVNGNVLRNDVACLVDFLKTAVSEICVILMRRPGSTRTVQPPTMDDVEGLDLYD</sequence>
<dbReference type="PROSITE" id="PS50053">
    <property type="entry name" value="UBIQUITIN_2"/>
    <property type="match status" value="1"/>
</dbReference>
<evidence type="ECO:0000313" key="6">
    <source>
        <dbReference type="Proteomes" id="UP001190700"/>
    </source>
</evidence>